<organism evidence="3">
    <name type="scientific">Caenorhabditis brenneri</name>
    <name type="common">Nematode worm</name>
    <dbReference type="NCBI Taxonomy" id="135651"/>
    <lineage>
        <taxon>Eukaryota</taxon>
        <taxon>Metazoa</taxon>
        <taxon>Ecdysozoa</taxon>
        <taxon>Nematoda</taxon>
        <taxon>Chromadorea</taxon>
        <taxon>Rhabditida</taxon>
        <taxon>Rhabditina</taxon>
        <taxon>Rhabditomorpha</taxon>
        <taxon>Rhabditoidea</taxon>
        <taxon>Rhabditidae</taxon>
        <taxon>Peloderinae</taxon>
        <taxon>Caenorhabditis</taxon>
    </lineage>
</organism>
<dbReference type="InParanoid" id="G0MTK4"/>
<protein>
    <submittedName>
        <fullName evidence="2">Uncharacterized protein</fullName>
    </submittedName>
</protein>
<dbReference type="HOGENOM" id="CLU_1653667_0_0_1"/>
<evidence type="ECO:0000313" key="3">
    <source>
        <dbReference type="Proteomes" id="UP000008068"/>
    </source>
</evidence>
<feature type="region of interest" description="Disordered" evidence="1">
    <location>
        <begin position="58"/>
        <end position="88"/>
    </location>
</feature>
<feature type="compositionally biased region" description="Polar residues" evidence="1">
    <location>
        <begin position="58"/>
        <end position="67"/>
    </location>
</feature>
<dbReference type="EMBL" id="GL379811">
    <property type="protein sequence ID" value="EGT43656.1"/>
    <property type="molecule type" value="Genomic_DNA"/>
</dbReference>
<dbReference type="AlphaFoldDB" id="G0MTK4"/>
<evidence type="ECO:0000313" key="2">
    <source>
        <dbReference type="EMBL" id="EGT43656.1"/>
    </source>
</evidence>
<evidence type="ECO:0000256" key="1">
    <source>
        <dbReference type="SAM" id="MobiDB-lite"/>
    </source>
</evidence>
<keyword evidence="3" id="KW-1185">Reference proteome</keyword>
<reference evidence="3" key="1">
    <citation type="submission" date="2011-07" db="EMBL/GenBank/DDBJ databases">
        <authorList>
            <consortium name="Caenorhabditis brenneri Sequencing and Analysis Consortium"/>
            <person name="Wilson R.K."/>
        </authorList>
    </citation>
    <scope>NUCLEOTIDE SEQUENCE [LARGE SCALE GENOMIC DNA]</scope>
    <source>
        <strain evidence="3">PB2801</strain>
    </source>
</reference>
<dbReference type="Proteomes" id="UP000008068">
    <property type="component" value="Unassembled WGS sequence"/>
</dbReference>
<dbReference type="STRING" id="135651.G0MTK4"/>
<feature type="region of interest" description="Disordered" evidence="1">
    <location>
        <begin position="1"/>
        <end position="20"/>
    </location>
</feature>
<proteinExistence type="predicted"/>
<accession>G0MTK4</accession>
<name>G0MTK4_CAEBE</name>
<gene>
    <name evidence="2" type="ORF">CAEBREN_30038</name>
</gene>
<dbReference type="OrthoDB" id="10056939at2759"/>
<sequence length="160" mass="18300">MLDASLVPPSSSSSEYHGDMMSMYSHDPSVYHQDMGPYDYGDYGTPDVVMVNSEIKTENNCSSSTSKNGKKQPGTPNGGRVGKSRGRGIFPKQATNRLRQWLFQNLTATNSQYADRMRTVEIRYFLIQQTEVKMENEKCRKCSQKKRLQNSARGYFKIYR</sequence>